<feature type="transmembrane region" description="Helical" evidence="1">
    <location>
        <begin position="64"/>
        <end position="93"/>
    </location>
</feature>
<dbReference type="InterPro" id="IPR010898">
    <property type="entry name" value="Hpre_diP_synth_I"/>
</dbReference>
<feature type="transmembrane region" description="Helical" evidence="1">
    <location>
        <begin position="129"/>
        <end position="152"/>
    </location>
</feature>
<proteinExistence type="predicted"/>
<keyword evidence="3" id="KW-1185">Reference proteome</keyword>
<feature type="transmembrane region" description="Helical" evidence="1">
    <location>
        <begin position="33"/>
        <end position="52"/>
    </location>
</feature>
<organism evidence="2 3">
    <name type="scientific">Wansuia hejianensis</name>
    <dbReference type="NCBI Taxonomy" id="2763667"/>
    <lineage>
        <taxon>Bacteria</taxon>
        <taxon>Bacillati</taxon>
        <taxon>Bacillota</taxon>
        <taxon>Clostridia</taxon>
        <taxon>Lachnospirales</taxon>
        <taxon>Lachnospiraceae</taxon>
        <taxon>Wansuia</taxon>
    </lineage>
</organism>
<evidence type="ECO:0000313" key="3">
    <source>
        <dbReference type="Proteomes" id="UP000515860"/>
    </source>
</evidence>
<keyword evidence="1" id="KW-1133">Transmembrane helix</keyword>
<accession>A0A7G9GFT4</accession>
<dbReference type="InterPro" id="IPR014535">
    <property type="entry name" value="Hpre_diP_synt_I"/>
</dbReference>
<dbReference type="Gene3D" id="1.10.1760.20">
    <property type="match status" value="1"/>
</dbReference>
<sequence>MMKKVAYLGIFAAAAMLLSYVESLIPVFVTVPGMKLGLANLVTVLVLCLYGWREAAGVMAVRVLLTGFLFGNLFSIAFSAAGGVLSLTVMGLLKKTGKFSLTGVSIAGGVFHNVGQLFVASFVVSNFRIFYYLTALLVSGLATGALIGILAGEIRKRLPHIKE</sequence>
<dbReference type="RefSeq" id="WP_249329323.1">
    <property type="nucleotide sequence ID" value="NZ_CP060635.1"/>
</dbReference>
<dbReference type="Pfam" id="PF07456">
    <property type="entry name" value="Hpre_diP_synt_I"/>
    <property type="match status" value="1"/>
</dbReference>
<evidence type="ECO:0000256" key="1">
    <source>
        <dbReference type="SAM" id="Phobius"/>
    </source>
</evidence>
<dbReference type="AlphaFoldDB" id="A0A7G9GFT4"/>
<dbReference type="EMBL" id="CP060635">
    <property type="protein sequence ID" value="QNM09666.1"/>
    <property type="molecule type" value="Genomic_DNA"/>
</dbReference>
<dbReference type="KEGG" id="whj:H9Q79_05090"/>
<protein>
    <submittedName>
        <fullName evidence="2">Gx transporter family protein</fullName>
    </submittedName>
</protein>
<dbReference type="Proteomes" id="UP000515860">
    <property type="component" value="Chromosome"/>
</dbReference>
<name>A0A7G9GFT4_9FIRM</name>
<keyword evidence="1" id="KW-0472">Membrane</keyword>
<evidence type="ECO:0000313" key="2">
    <source>
        <dbReference type="EMBL" id="QNM09666.1"/>
    </source>
</evidence>
<gene>
    <name evidence="2" type="ORF">H9Q79_05090</name>
</gene>
<reference evidence="2 3" key="1">
    <citation type="submission" date="2020-08" db="EMBL/GenBank/DDBJ databases">
        <authorList>
            <person name="Liu C."/>
            <person name="Sun Q."/>
        </authorList>
    </citation>
    <scope>NUCLEOTIDE SEQUENCE [LARGE SCALE GENOMIC DNA]</scope>
    <source>
        <strain evidence="2 3">NSJ-29</strain>
    </source>
</reference>
<keyword evidence="1" id="KW-0812">Transmembrane</keyword>
<dbReference type="PIRSF" id="PIRSF027391">
    <property type="entry name" value="Hpre_diP_synt_I"/>
    <property type="match status" value="1"/>
</dbReference>